<gene>
    <name evidence="1" type="ORF">DFR24_0976</name>
</gene>
<dbReference type="EMBL" id="SOBT01000008">
    <property type="protein sequence ID" value="TDU31606.1"/>
    <property type="molecule type" value="Genomic_DNA"/>
</dbReference>
<organism evidence="1 2">
    <name type="scientific">Panacagrimonas perspica</name>
    <dbReference type="NCBI Taxonomy" id="381431"/>
    <lineage>
        <taxon>Bacteria</taxon>
        <taxon>Pseudomonadati</taxon>
        <taxon>Pseudomonadota</taxon>
        <taxon>Gammaproteobacteria</taxon>
        <taxon>Nevskiales</taxon>
        <taxon>Nevskiaceae</taxon>
        <taxon>Panacagrimonas</taxon>
    </lineage>
</organism>
<evidence type="ECO:0000313" key="2">
    <source>
        <dbReference type="Proteomes" id="UP000295341"/>
    </source>
</evidence>
<protein>
    <submittedName>
        <fullName evidence="1">Uncharacterized protein</fullName>
    </submittedName>
</protein>
<keyword evidence="2" id="KW-1185">Reference proteome</keyword>
<name>A0A4V3F674_9GAMM</name>
<dbReference type="AlphaFoldDB" id="A0A4V3F674"/>
<proteinExistence type="predicted"/>
<evidence type="ECO:0000313" key="1">
    <source>
        <dbReference type="EMBL" id="TDU31606.1"/>
    </source>
</evidence>
<dbReference type="Proteomes" id="UP000295341">
    <property type="component" value="Unassembled WGS sequence"/>
</dbReference>
<sequence>MRGIRARNKSGQLRDKRDDVRVGTIEQKYSRDFGVRSDMHLGTLLEQAKKASLNDLIASKLGRKPR</sequence>
<dbReference type="RefSeq" id="WP_210772454.1">
    <property type="nucleotide sequence ID" value="NZ_MWIN01000012.1"/>
</dbReference>
<accession>A0A4V3F674</accession>
<comment type="caution">
    <text evidence="1">The sequence shown here is derived from an EMBL/GenBank/DDBJ whole genome shotgun (WGS) entry which is preliminary data.</text>
</comment>
<reference evidence="1 2" key="1">
    <citation type="submission" date="2019-03" db="EMBL/GenBank/DDBJ databases">
        <title>Genomic Encyclopedia of Type Strains, Phase IV (KMG-IV): sequencing the most valuable type-strain genomes for metagenomic binning, comparative biology and taxonomic classification.</title>
        <authorList>
            <person name="Goeker M."/>
        </authorList>
    </citation>
    <scope>NUCLEOTIDE SEQUENCE [LARGE SCALE GENOMIC DNA]</scope>
    <source>
        <strain evidence="1 2">DSM 26377</strain>
    </source>
</reference>